<gene>
    <name evidence="3" type="ORF">K9W46_08715</name>
</gene>
<protein>
    <submittedName>
        <fullName evidence="3">Uncharacterized protein</fullName>
    </submittedName>
</protein>
<organism evidence="3">
    <name type="scientific">Candidatus Heimdallarchaeum endolithica</name>
    <dbReference type="NCBI Taxonomy" id="2876572"/>
    <lineage>
        <taxon>Archaea</taxon>
        <taxon>Promethearchaeati</taxon>
        <taxon>Candidatus Heimdallarchaeota</taxon>
        <taxon>Candidatus Heimdallarchaeia (ex Rinke et al. 2021) (nom. nud.)</taxon>
        <taxon>Candidatus Heimdallarchaeales</taxon>
        <taxon>Candidatus Heimdallarchaeaceae</taxon>
        <taxon>Candidatus Heimdallarchaeum</taxon>
    </lineage>
</organism>
<reference evidence="3" key="1">
    <citation type="journal article" date="2022" name="Nat. Microbiol.">
        <title>Unique mobile elements and scalable gene flow at the prokaryote-eukaryote boundary revealed by circularized Asgard archaea genomes.</title>
        <authorList>
            <person name="Wu F."/>
            <person name="Speth D.R."/>
            <person name="Philosof A."/>
            <person name="Cremiere A."/>
            <person name="Narayanan A."/>
            <person name="Barco R.A."/>
            <person name="Connon S.A."/>
            <person name="Amend J.P."/>
            <person name="Antoshechkin I.A."/>
            <person name="Orphan V.J."/>
        </authorList>
    </citation>
    <scope>NUCLEOTIDE SEQUENCE</scope>
    <source>
        <strain evidence="3">PR6</strain>
    </source>
</reference>
<feature type="compositionally biased region" description="Basic and acidic residues" evidence="1">
    <location>
        <begin position="87"/>
        <end position="99"/>
    </location>
</feature>
<proteinExistence type="predicted"/>
<evidence type="ECO:0000313" key="3">
    <source>
        <dbReference type="EMBL" id="UJG42473.1"/>
    </source>
</evidence>
<name>A0A9Y1BNU7_9ARCH</name>
<dbReference type="AlphaFoldDB" id="A0A9Y1BNU7"/>
<evidence type="ECO:0000256" key="1">
    <source>
        <dbReference type="SAM" id="MobiDB-lite"/>
    </source>
</evidence>
<feature type="transmembrane region" description="Helical" evidence="2">
    <location>
        <begin position="6"/>
        <end position="28"/>
    </location>
</feature>
<sequence length="99" mass="11184">MNKDKIIGLFLIFFSIAVIGATIVLTIVLPAIDFDTYQIVGYYVTAGIISFAILIIMLLLAWIGWTLIITPTPEEIDFEDLDDEENEISKDETKENENK</sequence>
<keyword evidence="2" id="KW-1133">Transmembrane helix</keyword>
<dbReference type="Proteomes" id="UP001200513">
    <property type="component" value="Chromosome"/>
</dbReference>
<evidence type="ECO:0000256" key="2">
    <source>
        <dbReference type="SAM" id="Phobius"/>
    </source>
</evidence>
<dbReference type="EMBL" id="CP084167">
    <property type="protein sequence ID" value="UJG42473.1"/>
    <property type="molecule type" value="Genomic_DNA"/>
</dbReference>
<accession>A0A9Y1BNU7</accession>
<feature type="region of interest" description="Disordered" evidence="1">
    <location>
        <begin position="78"/>
        <end position="99"/>
    </location>
</feature>
<feature type="transmembrane region" description="Helical" evidence="2">
    <location>
        <begin position="40"/>
        <end position="65"/>
    </location>
</feature>
<keyword evidence="2" id="KW-0812">Transmembrane</keyword>
<keyword evidence="2" id="KW-0472">Membrane</keyword>